<dbReference type="RefSeq" id="WP_121848065.1">
    <property type="nucleotide sequence ID" value="NZ_CP032050.1"/>
</dbReference>
<dbReference type="Proteomes" id="UP000276309">
    <property type="component" value="Chromosome"/>
</dbReference>
<reference evidence="2 3" key="1">
    <citation type="submission" date="2018-08" db="EMBL/GenBank/DDBJ databases">
        <title>The reduced genetic potential of extracellular carbohydrate catabolism in Euzebyella marina RN62, a Flavobacteriia bacterium isolated from the hadal water.</title>
        <authorList>
            <person name="Xue C."/>
        </authorList>
    </citation>
    <scope>NUCLEOTIDE SEQUENCE [LARGE SCALE GENOMIC DNA]</scope>
    <source>
        <strain evidence="2 3">RN62</strain>
    </source>
</reference>
<accession>A0A3G2L447</accession>
<dbReference type="Gene3D" id="1.20.120.450">
    <property type="entry name" value="dinb family like domain"/>
    <property type="match status" value="1"/>
</dbReference>
<dbReference type="EMBL" id="CP032050">
    <property type="protein sequence ID" value="AYN67015.1"/>
    <property type="molecule type" value="Genomic_DNA"/>
</dbReference>
<dbReference type="Pfam" id="PF12867">
    <property type="entry name" value="DinB_2"/>
    <property type="match status" value="1"/>
</dbReference>
<dbReference type="KEGG" id="emar:D1013_06325"/>
<organism evidence="2 3">
    <name type="scientific">Euzebyella marina</name>
    <dbReference type="NCBI Taxonomy" id="1761453"/>
    <lineage>
        <taxon>Bacteria</taxon>
        <taxon>Pseudomonadati</taxon>
        <taxon>Bacteroidota</taxon>
        <taxon>Flavobacteriia</taxon>
        <taxon>Flavobacteriales</taxon>
        <taxon>Flavobacteriaceae</taxon>
        <taxon>Euzebyella</taxon>
    </lineage>
</organism>
<dbReference type="InterPro" id="IPR034660">
    <property type="entry name" value="DinB/YfiT-like"/>
</dbReference>
<keyword evidence="3" id="KW-1185">Reference proteome</keyword>
<sequence>MLNEEENQKYEVWLRGPIAGIPALLQPAAHALLQTSEEIKKYTVNICPEQLWLQPHGRASIAFHLQHITGVLDRMITYSKGKSLNESQFEFLRAEGKEDRTITIAHLIEDFDGQLDEALAYFKTLSEDVLKEGRTVGRKKLPSTVIGLLFHSAEHSQRHTGQMLVTASIVKSAQKN</sequence>
<gene>
    <name evidence="2" type="ORF">D1013_06325</name>
</gene>
<evidence type="ECO:0000313" key="2">
    <source>
        <dbReference type="EMBL" id="AYN67015.1"/>
    </source>
</evidence>
<dbReference type="OrthoDB" id="1439983at2"/>
<evidence type="ECO:0000259" key="1">
    <source>
        <dbReference type="Pfam" id="PF12867"/>
    </source>
</evidence>
<dbReference type="InterPro" id="IPR024775">
    <property type="entry name" value="DinB-like"/>
</dbReference>
<dbReference type="AlphaFoldDB" id="A0A3G2L447"/>
<dbReference type="SUPFAM" id="SSF109854">
    <property type="entry name" value="DinB/YfiT-like putative metalloenzymes"/>
    <property type="match status" value="1"/>
</dbReference>
<protein>
    <submittedName>
        <fullName evidence="2">DinB family protein</fullName>
    </submittedName>
</protein>
<name>A0A3G2L447_9FLAO</name>
<proteinExistence type="predicted"/>
<evidence type="ECO:0000313" key="3">
    <source>
        <dbReference type="Proteomes" id="UP000276309"/>
    </source>
</evidence>
<feature type="domain" description="DinB-like" evidence="1">
    <location>
        <begin position="34"/>
        <end position="163"/>
    </location>
</feature>